<name>A0A2T1N9N2_9FLAO</name>
<proteinExistence type="predicted"/>
<keyword evidence="3" id="KW-1185">Reference proteome</keyword>
<dbReference type="Pfam" id="PF19765">
    <property type="entry name" value="DUF6252"/>
    <property type="match status" value="2"/>
</dbReference>
<dbReference type="EMBL" id="PXOQ01000009">
    <property type="protein sequence ID" value="PSG88565.1"/>
    <property type="molecule type" value="Genomic_DNA"/>
</dbReference>
<evidence type="ECO:0008006" key="4">
    <source>
        <dbReference type="Google" id="ProtNLM"/>
    </source>
</evidence>
<dbReference type="AlphaFoldDB" id="A0A2T1N9N2"/>
<feature type="signal peptide" evidence="1">
    <location>
        <begin position="1"/>
        <end position="16"/>
    </location>
</feature>
<dbReference type="InterPro" id="IPR046219">
    <property type="entry name" value="DUF6252"/>
</dbReference>
<evidence type="ECO:0000313" key="3">
    <source>
        <dbReference type="Proteomes" id="UP000238426"/>
    </source>
</evidence>
<keyword evidence="1" id="KW-0732">Signal</keyword>
<dbReference type="RefSeq" id="WP_106463705.1">
    <property type="nucleotide sequence ID" value="NZ_PXOQ01000009.1"/>
</dbReference>
<comment type="caution">
    <text evidence="2">The sequence shown here is derived from an EMBL/GenBank/DDBJ whole genome shotgun (WGS) entry which is preliminary data.</text>
</comment>
<protein>
    <recommendedName>
        <fullName evidence="4">Transferrin-binding protein B C-lobe/N-lobe beta barrel domain-containing protein</fullName>
    </recommendedName>
</protein>
<evidence type="ECO:0000313" key="2">
    <source>
        <dbReference type="EMBL" id="PSG88565.1"/>
    </source>
</evidence>
<sequence length="316" mass="33751">MKKYCFYLFTILTVFAFNSCDNEPLEGFDLSNPNSQNNGNINNTQTGIFQVDFDSQTFVADQISATRTDEVINISGLRGANGELVTLTIQGTTTGTYDLGVQNGLTLSGGSYVEPNNQGFGTWVSVTDGVQSQGQVTITSIDEVNNKMSGSFEFTGNNYSTGTAQTKAFTNGIFTDVLFQDGVGSSNNSNTFFAKLDGVEFVEDAANAILSNFSGQQILTINGFKNNGESLSLSIDGDIAPGTYSFDGFGNFTNTGQYVGDDPSEVYNANGTFTIISHDTTNNTISGTFSFIAEEFPQVPGSVNIDVTEGAFSVTY</sequence>
<gene>
    <name evidence="2" type="ORF">C7H52_09735</name>
</gene>
<feature type="chain" id="PRO_5015531097" description="Transferrin-binding protein B C-lobe/N-lobe beta barrel domain-containing protein" evidence="1">
    <location>
        <begin position="17"/>
        <end position="316"/>
    </location>
</feature>
<organism evidence="2 3">
    <name type="scientific">Aurantibacter aestuarii</name>
    <dbReference type="NCBI Taxonomy" id="1266046"/>
    <lineage>
        <taxon>Bacteria</taxon>
        <taxon>Pseudomonadati</taxon>
        <taxon>Bacteroidota</taxon>
        <taxon>Flavobacteriia</taxon>
        <taxon>Flavobacteriales</taxon>
        <taxon>Flavobacteriaceae</taxon>
        <taxon>Aurantibacter</taxon>
    </lineage>
</organism>
<accession>A0A2T1N9N2</accession>
<dbReference type="OrthoDB" id="1399177at2"/>
<reference evidence="2 3" key="1">
    <citation type="submission" date="2018-03" db="EMBL/GenBank/DDBJ databases">
        <title>Mesoflavibacter sp. HG37 and Mesoflavibacter sp. HG96 sp.nov., two marine bacteria isolated from seawater of Western Pacific Ocean.</title>
        <authorList>
            <person name="Cheng H."/>
            <person name="Wu Y.-H."/>
            <person name="Guo L.-L."/>
            <person name="Xu X.-W."/>
        </authorList>
    </citation>
    <scope>NUCLEOTIDE SEQUENCE [LARGE SCALE GENOMIC DNA]</scope>
    <source>
        <strain evidence="2 3">KCTC 32269</strain>
    </source>
</reference>
<evidence type="ECO:0000256" key="1">
    <source>
        <dbReference type="SAM" id="SignalP"/>
    </source>
</evidence>
<dbReference type="Proteomes" id="UP000238426">
    <property type="component" value="Unassembled WGS sequence"/>
</dbReference>